<evidence type="ECO:0000259" key="4">
    <source>
        <dbReference type="PROSITE" id="PS50893"/>
    </source>
</evidence>
<dbReference type="InterPro" id="IPR003439">
    <property type="entry name" value="ABC_transporter-like_ATP-bd"/>
</dbReference>
<name>A0ABW3D947_9BACL</name>
<reference evidence="6" key="1">
    <citation type="journal article" date="2019" name="Int. J. Syst. Evol. Microbiol.">
        <title>The Global Catalogue of Microorganisms (GCM) 10K type strain sequencing project: providing services to taxonomists for standard genome sequencing and annotation.</title>
        <authorList>
            <consortium name="The Broad Institute Genomics Platform"/>
            <consortium name="The Broad Institute Genome Sequencing Center for Infectious Disease"/>
            <person name="Wu L."/>
            <person name="Ma J."/>
        </authorList>
    </citation>
    <scope>NUCLEOTIDE SEQUENCE [LARGE SCALE GENOMIC DNA]</scope>
    <source>
        <strain evidence="6">CCUG 57263</strain>
    </source>
</reference>
<dbReference type="PROSITE" id="PS00211">
    <property type="entry name" value="ABC_TRANSPORTER_1"/>
    <property type="match status" value="1"/>
</dbReference>
<dbReference type="EMBL" id="JBHTIU010000012">
    <property type="protein sequence ID" value="MFD0868445.1"/>
    <property type="molecule type" value="Genomic_DNA"/>
</dbReference>
<evidence type="ECO:0000313" key="5">
    <source>
        <dbReference type="EMBL" id="MFD0868445.1"/>
    </source>
</evidence>
<dbReference type="Pfam" id="PF00005">
    <property type="entry name" value="ABC_tran"/>
    <property type="match status" value="1"/>
</dbReference>
<evidence type="ECO:0000256" key="2">
    <source>
        <dbReference type="ARBA" id="ARBA00022741"/>
    </source>
</evidence>
<proteinExistence type="predicted"/>
<dbReference type="CDD" id="cd03230">
    <property type="entry name" value="ABC_DR_subfamily_A"/>
    <property type="match status" value="1"/>
</dbReference>
<gene>
    <name evidence="5" type="ORF">ACFQ03_04745</name>
</gene>
<evidence type="ECO:0000256" key="3">
    <source>
        <dbReference type="ARBA" id="ARBA00022840"/>
    </source>
</evidence>
<accession>A0ABW3D947</accession>
<dbReference type="PANTHER" id="PTHR42939:SF1">
    <property type="entry name" value="ABC TRANSPORTER ATP-BINDING PROTEIN ALBC-RELATED"/>
    <property type="match status" value="1"/>
</dbReference>
<evidence type="ECO:0000256" key="1">
    <source>
        <dbReference type="ARBA" id="ARBA00022448"/>
    </source>
</evidence>
<dbReference type="GO" id="GO:0005524">
    <property type="term" value="F:ATP binding"/>
    <property type="evidence" value="ECO:0007669"/>
    <property type="project" value="UniProtKB-KW"/>
</dbReference>
<keyword evidence="6" id="KW-1185">Reference proteome</keyword>
<dbReference type="SUPFAM" id="SSF52540">
    <property type="entry name" value="P-loop containing nucleoside triphosphate hydrolases"/>
    <property type="match status" value="1"/>
</dbReference>
<dbReference type="Proteomes" id="UP001597120">
    <property type="component" value="Unassembled WGS sequence"/>
</dbReference>
<organism evidence="5 6">
    <name type="scientific">Paenibacillus residui</name>
    <dbReference type="NCBI Taxonomy" id="629724"/>
    <lineage>
        <taxon>Bacteria</taxon>
        <taxon>Bacillati</taxon>
        <taxon>Bacillota</taxon>
        <taxon>Bacilli</taxon>
        <taxon>Bacillales</taxon>
        <taxon>Paenibacillaceae</taxon>
        <taxon>Paenibacillus</taxon>
    </lineage>
</organism>
<feature type="domain" description="ABC transporter" evidence="4">
    <location>
        <begin position="2"/>
        <end position="224"/>
    </location>
</feature>
<dbReference type="InterPro" id="IPR017871">
    <property type="entry name" value="ABC_transporter-like_CS"/>
</dbReference>
<dbReference type="Gene3D" id="3.40.50.300">
    <property type="entry name" value="P-loop containing nucleotide triphosphate hydrolases"/>
    <property type="match status" value="1"/>
</dbReference>
<dbReference type="SMART" id="SM00382">
    <property type="entry name" value="AAA"/>
    <property type="match status" value="1"/>
</dbReference>
<dbReference type="RefSeq" id="WP_379286416.1">
    <property type="nucleotide sequence ID" value="NZ_JBHTIU010000012.1"/>
</dbReference>
<dbReference type="InterPro" id="IPR003593">
    <property type="entry name" value="AAA+_ATPase"/>
</dbReference>
<dbReference type="InterPro" id="IPR027417">
    <property type="entry name" value="P-loop_NTPase"/>
</dbReference>
<evidence type="ECO:0000313" key="6">
    <source>
        <dbReference type="Proteomes" id="UP001597120"/>
    </source>
</evidence>
<dbReference type="PANTHER" id="PTHR42939">
    <property type="entry name" value="ABC TRANSPORTER ATP-BINDING PROTEIN ALBC-RELATED"/>
    <property type="match status" value="1"/>
</dbReference>
<keyword evidence="3 5" id="KW-0067">ATP-binding</keyword>
<protein>
    <submittedName>
        <fullName evidence="5">ATP-binding cassette domain-containing protein</fullName>
    </submittedName>
</protein>
<dbReference type="InterPro" id="IPR051782">
    <property type="entry name" value="ABC_Transporter_VariousFunc"/>
</dbReference>
<keyword evidence="1" id="KW-0813">Transport</keyword>
<dbReference type="PROSITE" id="PS50893">
    <property type="entry name" value="ABC_TRANSPORTER_2"/>
    <property type="match status" value="1"/>
</dbReference>
<sequence>MIEMKFVTKRYAGGHYGLYWESATIPTGEIVGILGENGSGKTTLLKAIMGIGDIENGEIRIDGLPVTQQYEKMAFITEEGSFLPDLTPYEYGQFLADFFPRFDWERYNKLLKFFNIESHGQIKKFSKGQKSKLEICAGFSKGAKYILMDEPFLGKDMFTRRDFLKLMVSSLKGDETILLTTHIIDEIENVLDRAIILRYGRVKADFYIDDIREEGRTLADVMAEITGYEENQYKEIFD</sequence>
<keyword evidence="2" id="KW-0547">Nucleotide-binding</keyword>
<comment type="caution">
    <text evidence="5">The sequence shown here is derived from an EMBL/GenBank/DDBJ whole genome shotgun (WGS) entry which is preliminary data.</text>
</comment>